<sequence>MNPLASSSSTLKMALLFALLSLAFFPSVSADKGLMDFYNDLLLRSRNSEVLHDSPIPLSRGETQQLTELFLKRHSVAQRPVEEPETDPKKRKVDRHSARILNNLHFSPRFHI</sequence>
<dbReference type="AlphaFoldDB" id="A0AA39HXG2"/>
<name>A0AA39HXG2_9BILA</name>
<reference evidence="2" key="1">
    <citation type="submission" date="2023-06" db="EMBL/GenBank/DDBJ databases">
        <title>Genomic analysis of the entomopathogenic nematode Steinernema hermaphroditum.</title>
        <authorList>
            <person name="Schwarz E.M."/>
            <person name="Heppert J.K."/>
            <person name="Baniya A."/>
            <person name="Schwartz H.T."/>
            <person name="Tan C.-H."/>
            <person name="Antoshechkin I."/>
            <person name="Sternberg P.W."/>
            <person name="Goodrich-Blair H."/>
            <person name="Dillman A.R."/>
        </authorList>
    </citation>
    <scope>NUCLEOTIDE SEQUENCE</scope>
    <source>
        <strain evidence="2">PS9179</strain>
        <tissue evidence="2">Whole animal</tissue>
    </source>
</reference>
<gene>
    <name evidence="2" type="ORF">QR680_006571</name>
</gene>
<keyword evidence="3" id="KW-1185">Reference proteome</keyword>
<evidence type="ECO:0000313" key="2">
    <source>
        <dbReference type="EMBL" id="KAK0413054.1"/>
    </source>
</evidence>
<evidence type="ECO:0000313" key="3">
    <source>
        <dbReference type="Proteomes" id="UP001175271"/>
    </source>
</evidence>
<feature type="signal peptide" evidence="1">
    <location>
        <begin position="1"/>
        <end position="30"/>
    </location>
</feature>
<dbReference type="EMBL" id="JAUCMV010000003">
    <property type="protein sequence ID" value="KAK0413054.1"/>
    <property type="molecule type" value="Genomic_DNA"/>
</dbReference>
<keyword evidence="1" id="KW-0732">Signal</keyword>
<protein>
    <submittedName>
        <fullName evidence="2">Uncharacterized protein</fullName>
    </submittedName>
</protein>
<evidence type="ECO:0000256" key="1">
    <source>
        <dbReference type="SAM" id="SignalP"/>
    </source>
</evidence>
<dbReference type="Proteomes" id="UP001175271">
    <property type="component" value="Unassembled WGS sequence"/>
</dbReference>
<feature type="chain" id="PRO_5041347087" evidence="1">
    <location>
        <begin position="31"/>
        <end position="112"/>
    </location>
</feature>
<organism evidence="2 3">
    <name type="scientific">Steinernema hermaphroditum</name>
    <dbReference type="NCBI Taxonomy" id="289476"/>
    <lineage>
        <taxon>Eukaryota</taxon>
        <taxon>Metazoa</taxon>
        <taxon>Ecdysozoa</taxon>
        <taxon>Nematoda</taxon>
        <taxon>Chromadorea</taxon>
        <taxon>Rhabditida</taxon>
        <taxon>Tylenchina</taxon>
        <taxon>Panagrolaimomorpha</taxon>
        <taxon>Strongyloidoidea</taxon>
        <taxon>Steinernematidae</taxon>
        <taxon>Steinernema</taxon>
    </lineage>
</organism>
<proteinExistence type="predicted"/>
<accession>A0AA39HXG2</accession>
<comment type="caution">
    <text evidence="2">The sequence shown here is derived from an EMBL/GenBank/DDBJ whole genome shotgun (WGS) entry which is preliminary data.</text>
</comment>